<feature type="region of interest" description="Disordered" evidence="1">
    <location>
        <begin position="50"/>
        <end position="93"/>
    </location>
</feature>
<name>S9V5M3_9TRYP</name>
<comment type="caution">
    <text evidence="2">The sequence shown here is derived from an EMBL/GenBank/DDBJ whole genome shotgun (WGS) entry which is preliminary data.</text>
</comment>
<sequence length="326" mass="34978">MEVPACAPRDVALSFTRESPERYLPSLDRQYLSDAPLIALASPTLSACSSVSRSRQRHGAESPEPCEAPPDRSPLDITGPGSREDSAQGRSRASGAGLFLQSVECLQRPVSPTALHVTDALRRLTWACGAREERAAVRSARASFAADFAVFCCRTSPLKHSLESLTSFQSAPASVDAPEPRPGPDELDGQTCGSLPQLQTTRPLPRDPSPCEGVRDLSFPVLAAHSGVAVEPCLHPLSTNAWRQLWGQNRPAAAAKAATPVTSVAPSQWHSAIRNAPRTITPLRRPQTRFVSFPECVSPEVKREGTHIAMHAVTRHSAAAVSTHPM</sequence>
<feature type="region of interest" description="Disordered" evidence="1">
    <location>
        <begin position="170"/>
        <end position="210"/>
    </location>
</feature>
<keyword evidence="3" id="KW-1185">Reference proteome</keyword>
<evidence type="ECO:0000313" key="2">
    <source>
        <dbReference type="EMBL" id="EPY18185.1"/>
    </source>
</evidence>
<evidence type="ECO:0000256" key="1">
    <source>
        <dbReference type="SAM" id="MobiDB-lite"/>
    </source>
</evidence>
<protein>
    <submittedName>
        <fullName evidence="2">Uncharacterized protein</fullName>
    </submittedName>
</protein>
<dbReference type="EMBL" id="ATMH01010052">
    <property type="protein sequence ID" value="EPY18185.1"/>
    <property type="molecule type" value="Genomic_DNA"/>
</dbReference>
<gene>
    <name evidence="2" type="ORF">STCU_10131</name>
</gene>
<feature type="compositionally biased region" description="Polar residues" evidence="1">
    <location>
        <begin position="191"/>
        <end position="202"/>
    </location>
</feature>
<dbReference type="Proteomes" id="UP000015354">
    <property type="component" value="Unassembled WGS sequence"/>
</dbReference>
<proteinExistence type="predicted"/>
<reference evidence="2 3" key="1">
    <citation type="journal article" date="2013" name="PLoS ONE">
        <title>Predicting the Proteins of Angomonas deanei, Strigomonas culicis and Their Respective Endosymbionts Reveals New Aspects of the Trypanosomatidae Family.</title>
        <authorList>
            <person name="Motta M.C."/>
            <person name="Martins A.C."/>
            <person name="de Souza S.S."/>
            <person name="Catta-Preta C.M."/>
            <person name="Silva R."/>
            <person name="Klein C.C."/>
            <person name="de Almeida L.G."/>
            <person name="de Lima Cunha O."/>
            <person name="Ciapina L.P."/>
            <person name="Brocchi M."/>
            <person name="Colabardini A.C."/>
            <person name="de Araujo Lima B."/>
            <person name="Machado C.R."/>
            <person name="de Almeida Soares C.M."/>
            <person name="Probst C.M."/>
            <person name="de Menezes C.B."/>
            <person name="Thompson C.E."/>
            <person name="Bartholomeu D.C."/>
            <person name="Gradia D.F."/>
            <person name="Pavoni D.P."/>
            <person name="Grisard E.C."/>
            <person name="Fantinatti-Garboggini F."/>
            <person name="Marchini F.K."/>
            <person name="Rodrigues-Luiz G.F."/>
            <person name="Wagner G."/>
            <person name="Goldman G.H."/>
            <person name="Fietto J.L."/>
            <person name="Elias M.C."/>
            <person name="Goldman M.H."/>
            <person name="Sagot M.F."/>
            <person name="Pereira M."/>
            <person name="Stoco P.H."/>
            <person name="de Mendonca-Neto R.P."/>
            <person name="Teixeira S.M."/>
            <person name="Maciel T.E."/>
            <person name="de Oliveira Mendes T.A."/>
            <person name="Urmenyi T.P."/>
            <person name="de Souza W."/>
            <person name="Schenkman S."/>
            <person name="de Vasconcelos A.T."/>
        </authorList>
    </citation>
    <scope>NUCLEOTIDE SEQUENCE [LARGE SCALE GENOMIC DNA]</scope>
</reference>
<organism evidence="2 3">
    <name type="scientific">Strigomonas culicis</name>
    <dbReference type="NCBI Taxonomy" id="28005"/>
    <lineage>
        <taxon>Eukaryota</taxon>
        <taxon>Discoba</taxon>
        <taxon>Euglenozoa</taxon>
        <taxon>Kinetoplastea</taxon>
        <taxon>Metakinetoplastina</taxon>
        <taxon>Trypanosomatida</taxon>
        <taxon>Trypanosomatidae</taxon>
        <taxon>Strigomonadinae</taxon>
        <taxon>Strigomonas</taxon>
    </lineage>
</organism>
<accession>S9V5M3</accession>
<evidence type="ECO:0000313" key="3">
    <source>
        <dbReference type="Proteomes" id="UP000015354"/>
    </source>
</evidence>
<dbReference type="AlphaFoldDB" id="S9V5M3"/>